<sequence>MTGGSITASEIDASFSSSKNGMNTLENMKISSGKDESLMDKGISADKSIVTLNNVTITQAETSIFADNDSTITTFRGSFEGKTDGVYVQNGGTIILEDNTTFSSSDSNGLHAEDSESKITMTGKTIIGKKAALLAEKGGQIDVIDAAFITYDMGTVGQKLMTQTA</sequence>
<proteinExistence type="predicted"/>
<dbReference type="SUPFAM" id="SSF51126">
    <property type="entry name" value="Pectin lyase-like"/>
    <property type="match status" value="1"/>
</dbReference>
<dbReference type="EMBL" id="LR134529">
    <property type="protein sequence ID" value="VEJ45716.1"/>
    <property type="molecule type" value="Genomic_DNA"/>
</dbReference>
<dbReference type="InterPro" id="IPR011050">
    <property type="entry name" value="Pectin_lyase_fold/virulence"/>
</dbReference>
<dbReference type="RefSeq" id="WP_126603648.1">
    <property type="nucleotide sequence ID" value="NZ_LR134529.1"/>
</dbReference>
<dbReference type="OrthoDB" id="7922675at2"/>
<organism evidence="1 2">
    <name type="scientific">Bartonella vinsonii</name>
    <name type="common">Rochalimaea vinsonii</name>
    <dbReference type="NCBI Taxonomy" id="33047"/>
    <lineage>
        <taxon>Bacteria</taxon>
        <taxon>Pseudomonadati</taxon>
        <taxon>Pseudomonadota</taxon>
        <taxon>Alphaproteobacteria</taxon>
        <taxon>Hyphomicrobiales</taxon>
        <taxon>Bartonellaceae</taxon>
        <taxon>Bartonella</taxon>
    </lineage>
</organism>
<dbReference type="InterPro" id="IPR012332">
    <property type="entry name" value="Autotransporter_pectin_lyase_C"/>
</dbReference>
<accession>A0A448V7H2</accession>
<name>A0A448V7H2_BARVI</name>
<evidence type="ECO:0000313" key="1">
    <source>
        <dbReference type="EMBL" id="VEJ45716.1"/>
    </source>
</evidence>
<reference evidence="1 2" key="1">
    <citation type="submission" date="2018-12" db="EMBL/GenBank/DDBJ databases">
        <authorList>
            <consortium name="Pathogen Informatics"/>
        </authorList>
    </citation>
    <scope>NUCLEOTIDE SEQUENCE [LARGE SCALE GENOMIC DNA]</scope>
    <source>
        <strain evidence="1 2">NCTC12905</strain>
    </source>
</reference>
<dbReference type="Gene3D" id="2.160.20.20">
    <property type="match status" value="1"/>
</dbReference>
<dbReference type="Proteomes" id="UP000274201">
    <property type="component" value="Chromosome"/>
</dbReference>
<protein>
    <submittedName>
        <fullName evidence="1">Uncharacterized protein</fullName>
    </submittedName>
</protein>
<dbReference type="AlphaFoldDB" id="A0A448V7H2"/>
<evidence type="ECO:0000313" key="2">
    <source>
        <dbReference type="Proteomes" id="UP000274201"/>
    </source>
</evidence>
<gene>
    <name evidence="1" type="ORF">NCTC12905_01384</name>
</gene>